<feature type="region of interest" description="Disordered" evidence="1">
    <location>
        <begin position="55"/>
        <end position="93"/>
    </location>
</feature>
<evidence type="ECO:0000313" key="2">
    <source>
        <dbReference type="EMBL" id="QVW56794.1"/>
    </source>
</evidence>
<accession>A0A8E7G239</accession>
<feature type="compositionally biased region" description="Low complexity" evidence="1">
    <location>
        <begin position="141"/>
        <end position="150"/>
    </location>
</feature>
<protein>
    <submittedName>
        <fullName evidence="2">Structural protein</fullName>
    </submittedName>
</protein>
<feature type="region of interest" description="Disordered" evidence="1">
    <location>
        <begin position="116"/>
        <end position="188"/>
    </location>
</feature>
<dbReference type="EMBL" id="MW046528">
    <property type="protein sequence ID" value="QVW56794.1"/>
    <property type="molecule type" value="Genomic_DNA"/>
</dbReference>
<reference evidence="2" key="1">
    <citation type="submission" date="2020-09" db="EMBL/GenBank/DDBJ databases">
        <title>Parvovirus dark matter in the feces of wild birds.</title>
        <authorList>
            <person name="Dai Z."/>
            <person name="Yang S."/>
            <person name="Zhang W."/>
        </authorList>
    </citation>
    <scope>NUCLEOTIDE SEQUENCE</scope>
    <source>
        <strain evidence="2">Swa134par071</strain>
    </source>
</reference>
<feature type="compositionally biased region" description="Polar residues" evidence="1">
    <location>
        <begin position="120"/>
        <end position="133"/>
    </location>
</feature>
<feature type="compositionally biased region" description="Acidic residues" evidence="1">
    <location>
        <begin position="78"/>
        <end position="91"/>
    </location>
</feature>
<evidence type="ECO:0000256" key="1">
    <source>
        <dbReference type="SAM" id="MobiDB-lite"/>
    </source>
</evidence>
<feature type="non-terminal residue" evidence="2">
    <location>
        <position position="303"/>
    </location>
</feature>
<dbReference type="InterPro" id="IPR003433">
    <property type="entry name" value="Capsid_VP4_densovirus"/>
</dbReference>
<organism evidence="2">
    <name type="scientific">Cecropis daurica parvoviridae sp</name>
    <dbReference type="NCBI Taxonomy" id="2794470"/>
    <lineage>
        <taxon>Viruses</taxon>
        <taxon>Monodnaviria</taxon>
        <taxon>Shotokuvirae</taxon>
        <taxon>Cossaviricota</taxon>
        <taxon>Quintoviricetes</taxon>
        <taxon>Piccovirales</taxon>
        <taxon>Parvoviridae</taxon>
    </lineage>
</organism>
<name>A0A8E7G239_9VIRU</name>
<sequence length="303" mass="33308">MVQFRNQGPPPHMRPNWRTLNKGQKLYAIRQYNLGRARRNLPQIPYNNLTANVPRYIPDSEAGEGTSGGGSSVAADSIDTEEAERDNDYADSDVFSEHGSHIARAEDVIRADPDFFASFPSHNTRPMETNVSTGIKRGPETGTSADSTTSKKSKTEDSGMELPGTGGGSSGDPDTGNPSTENAVIPRPINNLGRHTMVFRKHHSLLSYGLAWKISKVGTNSKHYLTTTSMMSIPVEMPFLYLSPAEWNWCQNLRGLTVESINVKVVMRNPRTAFETNSSSTTLATLNQNKYLGFAKGLNITTR</sequence>
<proteinExistence type="predicted"/>
<dbReference type="Pfam" id="PF02336">
    <property type="entry name" value="Denso_VP4"/>
    <property type="match status" value="1"/>
</dbReference>
<dbReference type="GO" id="GO:0005198">
    <property type="term" value="F:structural molecule activity"/>
    <property type="evidence" value="ECO:0007669"/>
    <property type="project" value="InterPro"/>
</dbReference>